<dbReference type="EMBL" id="JADFTS010000003">
    <property type="protein sequence ID" value="KAF9613596.1"/>
    <property type="molecule type" value="Genomic_DNA"/>
</dbReference>
<dbReference type="PROSITE" id="PS00284">
    <property type="entry name" value="SERPIN"/>
    <property type="match status" value="1"/>
</dbReference>
<dbReference type="InterPro" id="IPR023796">
    <property type="entry name" value="Serpin_dom"/>
</dbReference>
<comment type="caution">
    <text evidence="4">The sequence shown here is derived from an EMBL/GenBank/DDBJ whole genome shotgun (WGS) entry which is preliminary data.</text>
</comment>
<feature type="domain" description="Serpin" evidence="3">
    <location>
        <begin position="20"/>
        <end position="387"/>
    </location>
</feature>
<dbReference type="InterPro" id="IPR042185">
    <property type="entry name" value="Serpin_sf_2"/>
</dbReference>
<sequence length="390" mass="43554">METKKIVVHNAPSSIPFACLRMAKDLALGKAKDKNFVFSPCSIQLAMSFLTNGASGSTLKELLTFLEAENLNDLNSAAMKFIETLAGSTRGGPISSFVGGAWVDQSCTLKPTFVTTAKKIYKAKAECVDIQNKAIEITEEVNKWAEEATNGLIKSVIPNPLTPDTVLVLANALYFKGRWKEPFLKSATKDSKFNLLDGNYVEVPFMTSHVEQWIDTFEDFKVLGLPYKRSTFSMYIILPNKVDGLWPIIGQMGSDPLFLEKYVSLYPSVVDVREFMIPKFKMTFYVEASEILRGVGLKLPFSREAELDEMVFGDGLCVSNVHHKSHIEVNEEGTEAAAVTVKYNWQFCDSPPPPRPCVDFVADHPFMFMVRENKSGMILFMGHVLNPLLE</sequence>
<proteinExistence type="inferred from homology"/>
<dbReference type="PANTHER" id="PTHR11461">
    <property type="entry name" value="SERINE PROTEASE INHIBITOR, SERPIN"/>
    <property type="match status" value="1"/>
</dbReference>
<dbReference type="GO" id="GO:0004867">
    <property type="term" value="F:serine-type endopeptidase inhibitor activity"/>
    <property type="evidence" value="ECO:0007669"/>
    <property type="project" value="InterPro"/>
</dbReference>
<dbReference type="InterPro" id="IPR023795">
    <property type="entry name" value="Serpin_CS"/>
</dbReference>
<accession>A0A835IA03</accession>
<dbReference type="InterPro" id="IPR042178">
    <property type="entry name" value="Serpin_sf_1"/>
</dbReference>
<evidence type="ECO:0000256" key="1">
    <source>
        <dbReference type="ARBA" id="ARBA00009500"/>
    </source>
</evidence>
<name>A0A835IA03_9MAGN</name>
<gene>
    <name evidence="4" type="ORF">IFM89_009266</name>
</gene>
<evidence type="ECO:0000313" key="4">
    <source>
        <dbReference type="EMBL" id="KAF9613596.1"/>
    </source>
</evidence>
<dbReference type="OrthoDB" id="1063785at2759"/>
<dbReference type="InterPro" id="IPR036186">
    <property type="entry name" value="Serpin_sf"/>
</dbReference>
<dbReference type="SUPFAM" id="SSF56574">
    <property type="entry name" value="Serpins"/>
    <property type="match status" value="1"/>
</dbReference>
<dbReference type="CDD" id="cd02043">
    <property type="entry name" value="serpinP_plants"/>
    <property type="match status" value="1"/>
</dbReference>
<dbReference type="Gene3D" id="3.30.497.10">
    <property type="entry name" value="Antithrombin, subunit I, domain 2"/>
    <property type="match status" value="1"/>
</dbReference>
<evidence type="ECO:0000256" key="2">
    <source>
        <dbReference type="RuleBase" id="RU000411"/>
    </source>
</evidence>
<keyword evidence="5" id="KW-1185">Reference proteome</keyword>
<dbReference type="GO" id="GO:0005615">
    <property type="term" value="C:extracellular space"/>
    <property type="evidence" value="ECO:0007669"/>
    <property type="project" value="InterPro"/>
</dbReference>
<dbReference type="PANTHER" id="PTHR11461:SF211">
    <property type="entry name" value="GH10112P-RELATED"/>
    <property type="match status" value="1"/>
</dbReference>
<protein>
    <recommendedName>
        <fullName evidence="3">Serpin domain-containing protein</fullName>
    </recommendedName>
</protein>
<evidence type="ECO:0000259" key="3">
    <source>
        <dbReference type="SMART" id="SM00093"/>
    </source>
</evidence>
<reference evidence="4 5" key="1">
    <citation type="submission" date="2020-10" db="EMBL/GenBank/DDBJ databases">
        <title>The Coptis chinensis genome and diversification of protoberbering-type alkaloids.</title>
        <authorList>
            <person name="Wang B."/>
            <person name="Shu S."/>
            <person name="Song C."/>
            <person name="Liu Y."/>
        </authorList>
    </citation>
    <scope>NUCLEOTIDE SEQUENCE [LARGE SCALE GENOMIC DNA]</scope>
    <source>
        <strain evidence="4">HL-2020</strain>
        <tissue evidence="4">Leaf</tissue>
    </source>
</reference>
<dbReference type="Gene3D" id="2.30.39.10">
    <property type="entry name" value="Alpha-1-antitrypsin, domain 1"/>
    <property type="match status" value="1"/>
</dbReference>
<organism evidence="4 5">
    <name type="scientific">Coptis chinensis</name>
    <dbReference type="NCBI Taxonomy" id="261450"/>
    <lineage>
        <taxon>Eukaryota</taxon>
        <taxon>Viridiplantae</taxon>
        <taxon>Streptophyta</taxon>
        <taxon>Embryophyta</taxon>
        <taxon>Tracheophyta</taxon>
        <taxon>Spermatophyta</taxon>
        <taxon>Magnoliopsida</taxon>
        <taxon>Ranunculales</taxon>
        <taxon>Ranunculaceae</taxon>
        <taxon>Coptidoideae</taxon>
        <taxon>Coptis</taxon>
    </lineage>
</organism>
<dbReference type="Pfam" id="PF00079">
    <property type="entry name" value="Serpin"/>
    <property type="match status" value="1"/>
</dbReference>
<evidence type="ECO:0000313" key="5">
    <source>
        <dbReference type="Proteomes" id="UP000631114"/>
    </source>
</evidence>
<dbReference type="AlphaFoldDB" id="A0A835IA03"/>
<dbReference type="InterPro" id="IPR000215">
    <property type="entry name" value="Serpin_fam"/>
</dbReference>
<dbReference type="Proteomes" id="UP000631114">
    <property type="component" value="Unassembled WGS sequence"/>
</dbReference>
<comment type="similarity">
    <text evidence="1 2">Belongs to the serpin family.</text>
</comment>
<dbReference type="SMART" id="SM00093">
    <property type="entry name" value="SERPIN"/>
    <property type="match status" value="1"/>
</dbReference>